<dbReference type="GO" id="GO:0016042">
    <property type="term" value="P:lipid catabolic process"/>
    <property type="evidence" value="ECO:0007669"/>
    <property type="project" value="UniProtKB-KW"/>
</dbReference>
<keyword evidence="2" id="KW-0443">Lipid metabolism</keyword>
<dbReference type="STRING" id="2010991.A0A3M2RX47"/>
<comment type="caution">
    <text evidence="3">The sequence shown here is derived from an EMBL/GenBank/DDBJ whole genome shotgun (WGS) entry which is preliminary data.</text>
</comment>
<protein>
    <recommendedName>
        <fullName evidence="5">PNPLA domain-containing protein</fullName>
    </recommendedName>
</protein>
<evidence type="ECO:0000256" key="2">
    <source>
        <dbReference type="ARBA" id="ARBA00022963"/>
    </source>
</evidence>
<gene>
    <name evidence="3" type="ORF">CDV36_010518</name>
</gene>
<dbReference type="EMBL" id="NKUJ01000226">
    <property type="protein sequence ID" value="RMJ09866.1"/>
    <property type="molecule type" value="Genomic_DNA"/>
</dbReference>
<dbReference type="PANTHER" id="PTHR24185">
    <property type="entry name" value="CALCIUM-INDEPENDENT PHOSPHOLIPASE A2-GAMMA"/>
    <property type="match status" value="1"/>
</dbReference>
<proteinExistence type="predicted"/>
<evidence type="ECO:0008006" key="5">
    <source>
        <dbReference type="Google" id="ProtNLM"/>
    </source>
</evidence>
<keyword evidence="1" id="KW-0378">Hydrolase</keyword>
<evidence type="ECO:0000313" key="3">
    <source>
        <dbReference type="EMBL" id="RMJ09866.1"/>
    </source>
</evidence>
<reference evidence="3 4" key="1">
    <citation type="submission" date="2017-06" db="EMBL/GenBank/DDBJ databases">
        <title>Comparative genomic analysis of Ambrosia Fusariam Clade fungi.</title>
        <authorList>
            <person name="Stajich J.E."/>
            <person name="Carrillo J."/>
            <person name="Kijimoto T."/>
            <person name="Eskalen A."/>
            <person name="O'Donnell K."/>
            <person name="Kasson M."/>
        </authorList>
    </citation>
    <scope>NUCLEOTIDE SEQUENCE [LARGE SCALE GENOMIC DNA]</scope>
    <source>
        <strain evidence="3">UCR3666</strain>
    </source>
</reference>
<organism evidence="3 4">
    <name type="scientific">Fusarium kuroshium</name>
    <dbReference type="NCBI Taxonomy" id="2010991"/>
    <lineage>
        <taxon>Eukaryota</taxon>
        <taxon>Fungi</taxon>
        <taxon>Dikarya</taxon>
        <taxon>Ascomycota</taxon>
        <taxon>Pezizomycotina</taxon>
        <taxon>Sordariomycetes</taxon>
        <taxon>Hypocreomycetidae</taxon>
        <taxon>Hypocreales</taxon>
        <taxon>Nectriaceae</taxon>
        <taxon>Fusarium</taxon>
        <taxon>Fusarium solani species complex</taxon>
    </lineage>
</organism>
<accession>A0A3M2RX47</accession>
<dbReference type="PANTHER" id="PTHR24185:SF1">
    <property type="entry name" value="CALCIUM-INDEPENDENT PHOSPHOLIPASE A2-GAMMA"/>
    <property type="match status" value="1"/>
</dbReference>
<keyword evidence="4" id="KW-1185">Reference proteome</keyword>
<evidence type="ECO:0000256" key="1">
    <source>
        <dbReference type="ARBA" id="ARBA00022801"/>
    </source>
</evidence>
<evidence type="ECO:0000313" key="4">
    <source>
        <dbReference type="Proteomes" id="UP000277212"/>
    </source>
</evidence>
<dbReference type="SUPFAM" id="SSF52151">
    <property type="entry name" value="FabD/lysophospholipase-like"/>
    <property type="match status" value="1"/>
</dbReference>
<dbReference type="GO" id="GO:0016020">
    <property type="term" value="C:membrane"/>
    <property type="evidence" value="ECO:0007669"/>
    <property type="project" value="TreeGrafter"/>
</dbReference>
<dbReference type="GO" id="GO:0019369">
    <property type="term" value="P:arachidonate metabolic process"/>
    <property type="evidence" value="ECO:0007669"/>
    <property type="project" value="TreeGrafter"/>
</dbReference>
<dbReference type="AlphaFoldDB" id="A0A3M2RX47"/>
<name>A0A3M2RX47_9HYPO</name>
<dbReference type="InterPro" id="IPR016035">
    <property type="entry name" value="Acyl_Trfase/lysoPLipase"/>
</dbReference>
<keyword evidence="2" id="KW-0442">Lipid degradation</keyword>
<dbReference type="OrthoDB" id="194358at2759"/>
<dbReference type="GO" id="GO:0047499">
    <property type="term" value="F:calcium-independent phospholipase A2 activity"/>
    <property type="evidence" value="ECO:0007669"/>
    <property type="project" value="TreeGrafter"/>
</dbReference>
<sequence>MKVEGSYSPYPSVVFSKELREPCSYVHSETGGKCVNTNDGHVKGHQSVNGGFLANGGFVVGDFNVDRLLGLVNNCVAKILKDINKDVESSRETRRLYAVDVRLLSFDGGAVGGIIRLSILARLELLINLDISFSEYFYLIVGVGTGGLVALGPGAHNFSFQECITCFKALCENGFENERGARN</sequence>
<dbReference type="Gene3D" id="3.40.1090.10">
    <property type="entry name" value="Cytosolic phospholipase A2 catalytic domain"/>
    <property type="match status" value="1"/>
</dbReference>
<dbReference type="Proteomes" id="UP000277212">
    <property type="component" value="Unassembled WGS sequence"/>
</dbReference>